<dbReference type="EMBL" id="JAAGOX010000032">
    <property type="protein sequence ID" value="NDW46373.1"/>
    <property type="molecule type" value="Genomic_DNA"/>
</dbReference>
<dbReference type="AlphaFoldDB" id="A0A6B2NUI2"/>
<keyword evidence="1" id="KW-0472">Membrane</keyword>
<proteinExistence type="predicted"/>
<feature type="transmembrane region" description="Helical" evidence="1">
    <location>
        <begin position="81"/>
        <end position="98"/>
    </location>
</feature>
<reference evidence="2" key="1">
    <citation type="submission" date="2020-02" db="EMBL/GenBank/DDBJ databases">
        <title>Delineation of the pyrene-degrading pathway in Roseobacter clade bacteria by genomic analysis.</title>
        <authorList>
            <person name="Zhou H."/>
            <person name="Wang H."/>
        </authorList>
    </citation>
    <scope>NUCLEOTIDE SEQUENCE</scope>
    <source>
        <strain evidence="2">PrR005</strain>
    </source>
</reference>
<organism evidence="2">
    <name type="scientific">Ruegeria sp. PrR005</name>
    <dbReference type="NCBI Taxonomy" id="2706882"/>
    <lineage>
        <taxon>Bacteria</taxon>
        <taxon>Pseudomonadati</taxon>
        <taxon>Pseudomonadota</taxon>
        <taxon>Alphaproteobacteria</taxon>
        <taxon>Rhodobacterales</taxon>
        <taxon>Roseobacteraceae</taxon>
        <taxon>Ruegeria</taxon>
    </lineage>
</organism>
<accession>A0A6B2NUI2</accession>
<dbReference type="RefSeq" id="WP_164131409.1">
    <property type="nucleotide sequence ID" value="NZ_JAAGOX010000032.1"/>
</dbReference>
<keyword evidence="1" id="KW-0812">Transmembrane</keyword>
<gene>
    <name evidence="2" type="ORF">G0P99_15575</name>
</gene>
<protein>
    <submittedName>
        <fullName evidence="2">DUF1761 domain-containing protein</fullName>
    </submittedName>
</protein>
<feature type="transmembrane region" description="Helical" evidence="1">
    <location>
        <begin position="49"/>
        <end position="69"/>
    </location>
</feature>
<sequence length="131" mass="13729">MEVLNVFAAALGAFVLGSVWYMVLAEPWIQASGVPRGPDGKPEGGMNPGIFVMSFVLQLVVAGMMRHVFALSGLDTPGAGLVAGIGVGLFLISPWIALNNLYAMRPFRLSLIDGGYATLACAAMGLILTLF</sequence>
<feature type="transmembrane region" description="Helical" evidence="1">
    <location>
        <begin position="110"/>
        <end position="130"/>
    </location>
</feature>
<comment type="caution">
    <text evidence="2">The sequence shown here is derived from an EMBL/GenBank/DDBJ whole genome shotgun (WGS) entry which is preliminary data.</text>
</comment>
<keyword evidence="1" id="KW-1133">Transmembrane helix</keyword>
<evidence type="ECO:0000313" key="2">
    <source>
        <dbReference type="EMBL" id="NDW46373.1"/>
    </source>
</evidence>
<evidence type="ECO:0000256" key="1">
    <source>
        <dbReference type="SAM" id="Phobius"/>
    </source>
</evidence>
<name>A0A6B2NUI2_9RHOB</name>
<dbReference type="Pfam" id="PF08570">
    <property type="entry name" value="DUF1761"/>
    <property type="match status" value="1"/>
</dbReference>
<dbReference type="InterPro" id="IPR013879">
    <property type="entry name" value="DUF1761"/>
</dbReference>